<evidence type="ECO:0000313" key="3">
    <source>
        <dbReference type="Proteomes" id="UP001301797"/>
    </source>
</evidence>
<keyword evidence="3" id="KW-1185">Reference proteome</keyword>
<dbReference type="KEGG" id="mefw:F1737_00335"/>
<reference evidence="2 3" key="1">
    <citation type="submission" date="2019-09" db="EMBL/GenBank/DDBJ databases">
        <title>The complete genome of Methanoplanus sp. FWC-SCC4.</title>
        <authorList>
            <person name="Chen S.-C."/>
            <person name="Zhou Y.-Z."/>
            <person name="Lai M.-C."/>
        </authorList>
    </citation>
    <scope>NUCLEOTIDE SEQUENCE [LARGE SCALE GENOMIC DNA]</scope>
    <source>
        <strain evidence="2 3">FWC-SCC4</strain>
    </source>
</reference>
<protein>
    <submittedName>
        <fullName evidence="2">Uncharacterized protein</fullName>
    </submittedName>
</protein>
<dbReference type="AlphaFoldDB" id="A0AA97F9V2"/>
<keyword evidence="1" id="KW-1133">Transmembrane helix</keyword>
<organism evidence="2 3">
    <name type="scientific">Methanochimaera problematica</name>
    <dbReference type="NCBI Taxonomy" id="2609417"/>
    <lineage>
        <taxon>Archaea</taxon>
        <taxon>Methanobacteriati</taxon>
        <taxon>Methanobacteriota</taxon>
        <taxon>Stenosarchaea group</taxon>
        <taxon>Methanomicrobia</taxon>
        <taxon>Methanomicrobiales</taxon>
        <taxon>Methanomicrobiaceae</taxon>
        <taxon>Methanochimaera</taxon>
    </lineage>
</organism>
<gene>
    <name evidence="2" type="ORF">F1737_00335</name>
</gene>
<keyword evidence="1" id="KW-0472">Membrane</keyword>
<dbReference type="EMBL" id="CP043875">
    <property type="protein sequence ID" value="WOF15232.1"/>
    <property type="molecule type" value="Genomic_DNA"/>
</dbReference>
<evidence type="ECO:0000256" key="1">
    <source>
        <dbReference type="SAM" id="Phobius"/>
    </source>
</evidence>
<dbReference type="Proteomes" id="UP001301797">
    <property type="component" value="Chromosome"/>
</dbReference>
<feature type="transmembrane region" description="Helical" evidence="1">
    <location>
        <begin position="273"/>
        <end position="290"/>
    </location>
</feature>
<dbReference type="RefSeq" id="WP_317136800.1">
    <property type="nucleotide sequence ID" value="NZ_CP043875.1"/>
</dbReference>
<evidence type="ECO:0000313" key="2">
    <source>
        <dbReference type="EMBL" id="WOF15232.1"/>
    </source>
</evidence>
<name>A0AA97F9V2_9EURY</name>
<sequence>MDPKEKEGKIIFFISAILIAVFGVAAPVTAVTDTVTVAGEILEISADDALATVRVTNVWNGESWVGVSVRFISREMVTGHYPKSFYGGEISEGDFVHATFTGDAGEIVEWVTFSKVLAHGTGKYISDSYGDPSYLISRFSGNFKMSYETYPDCSDCNAQVCSAVSSNVKVSQGWEEKNYNQIYSMMPGERRVFTSPEGSEQELMVTFVSGQAGRENCAGYGETTGSQPFSDFKISVIQKGTGSDITFTPTPSPEKTVPIKTEIPATPTQESPGFIWVTTLAALFCIAAVLKKRGL</sequence>
<accession>A0AA97F9V2</accession>
<proteinExistence type="predicted"/>
<keyword evidence="1" id="KW-0812">Transmembrane</keyword>
<dbReference type="GeneID" id="85228570"/>